<reference evidence="1 2" key="2">
    <citation type="submission" date="2019-08" db="EMBL/GenBank/DDBJ databases">
        <authorList>
            <person name="Henke P."/>
        </authorList>
    </citation>
    <scope>NUCLEOTIDE SEQUENCE [LARGE SCALE GENOMIC DNA]</scope>
    <source>
        <strain evidence="1">Phe10_nw2017</strain>
    </source>
</reference>
<proteinExistence type="predicted"/>
<dbReference type="AlphaFoldDB" id="A0A5C6M7P4"/>
<organism evidence="1 2">
    <name type="scientific">Planctomyces bekefii</name>
    <dbReference type="NCBI Taxonomy" id="1653850"/>
    <lineage>
        <taxon>Bacteria</taxon>
        <taxon>Pseudomonadati</taxon>
        <taxon>Planctomycetota</taxon>
        <taxon>Planctomycetia</taxon>
        <taxon>Planctomycetales</taxon>
        <taxon>Planctomycetaceae</taxon>
        <taxon>Planctomyces</taxon>
    </lineage>
</organism>
<keyword evidence="2" id="KW-1185">Reference proteome</keyword>
<reference evidence="1 2" key="1">
    <citation type="submission" date="2019-08" db="EMBL/GenBank/DDBJ databases">
        <title>100 year-old enigma solved: identification of Planctomyces bekefii, the type genus and species of the phylum Planctomycetes.</title>
        <authorList>
            <person name="Svetlana D.N."/>
            <person name="Overmann J."/>
        </authorList>
    </citation>
    <scope>NUCLEOTIDE SEQUENCE [LARGE SCALE GENOMIC DNA]</scope>
    <source>
        <strain evidence="1">Phe10_nw2017</strain>
    </source>
</reference>
<dbReference type="EMBL" id="SRHE01000081">
    <property type="protein sequence ID" value="TWW10728.1"/>
    <property type="molecule type" value="Genomic_DNA"/>
</dbReference>
<gene>
    <name evidence="1" type="ORF">E3A20_06220</name>
</gene>
<name>A0A5C6M7P4_9PLAN</name>
<sequence>MASPGSFIVLVAVPRWRFWFRDVSRLVNCIESVVKGPWVELEANVAVQLTASELIDGVENMLGDIKIEVF</sequence>
<protein>
    <submittedName>
        <fullName evidence="1">Uncharacterized protein</fullName>
    </submittedName>
</protein>
<evidence type="ECO:0000313" key="1">
    <source>
        <dbReference type="EMBL" id="TWW10728.1"/>
    </source>
</evidence>
<dbReference type="Proteomes" id="UP000321083">
    <property type="component" value="Unassembled WGS sequence"/>
</dbReference>
<evidence type="ECO:0000313" key="2">
    <source>
        <dbReference type="Proteomes" id="UP000321083"/>
    </source>
</evidence>
<comment type="caution">
    <text evidence="1">The sequence shown here is derived from an EMBL/GenBank/DDBJ whole genome shotgun (WGS) entry which is preliminary data.</text>
</comment>
<accession>A0A5C6M7P4</accession>